<protein>
    <submittedName>
        <fullName evidence="2">Uncharacterized protein</fullName>
    </submittedName>
</protein>
<feature type="region of interest" description="Disordered" evidence="1">
    <location>
        <begin position="227"/>
        <end position="286"/>
    </location>
</feature>
<evidence type="ECO:0000256" key="1">
    <source>
        <dbReference type="SAM" id="MobiDB-lite"/>
    </source>
</evidence>
<dbReference type="EMBL" id="QGKV02000832">
    <property type="protein sequence ID" value="KAF3550564.1"/>
    <property type="molecule type" value="Genomic_DNA"/>
</dbReference>
<feature type="compositionally biased region" description="Basic residues" evidence="1">
    <location>
        <begin position="240"/>
        <end position="250"/>
    </location>
</feature>
<keyword evidence="3" id="KW-1185">Reference proteome</keyword>
<comment type="caution">
    <text evidence="2">The sequence shown here is derived from an EMBL/GenBank/DDBJ whole genome shotgun (WGS) entry which is preliminary data.</text>
</comment>
<feature type="compositionally biased region" description="Basic and acidic residues" evidence="1">
    <location>
        <begin position="251"/>
        <end position="270"/>
    </location>
</feature>
<name>A0ABQ7CF79_BRACR</name>
<gene>
    <name evidence="2" type="ORF">DY000_02007204</name>
</gene>
<reference evidence="2 3" key="1">
    <citation type="journal article" date="2020" name="BMC Genomics">
        <title>Intraspecific diversification of the crop wild relative Brassica cretica Lam. using demographic model selection.</title>
        <authorList>
            <person name="Kioukis A."/>
            <person name="Michalopoulou V.A."/>
            <person name="Briers L."/>
            <person name="Pirintsos S."/>
            <person name="Studholme D.J."/>
            <person name="Pavlidis P."/>
            <person name="Sarris P.F."/>
        </authorList>
    </citation>
    <scope>NUCLEOTIDE SEQUENCE [LARGE SCALE GENOMIC DNA]</scope>
    <source>
        <strain evidence="3">cv. PFS-1207/04</strain>
    </source>
</reference>
<feature type="compositionally biased region" description="Basic and acidic residues" evidence="1">
    <location>
        <begin position="229"/>
        <end position="239"/>
    </location>
</feature>
<evidence type="ECO:0000313" key="2">
    <source>
        <dbReference type="EMBL" id="KAF3550564.1"/>
    </source>
</evidence>
<proteinExistence type="predicted"/>
<dbReference type="Proteomes" id="UP000266723">
    <property type="component" value="Unassembled WGS sequence"/>
</dbReference>
<evidence type="ECO:0000313" key="3">
    <source>
        <dbReference type="Proteomes" id="UP000266723"/>
    </source>
</evidence>
<sequence length="364" mass="40805">MASSLLENNSSRFVVFYIVDPSTLNLLQMLRAWFSSQRVRFSDSSWLSFSALCSSCLECSSSYSFKLWTSEESSGYSTTSSRALCSSVARSAHPPPLSHSLDYSPPSAKLLGDFCVGSLTEFPFYAGRLHRGFFGIFGNMEESPYQNISFSGSVRKDDPGVYKGSSADFRTRKMNPELLVFPSSVCMEPAQHGDQDILNNSTEVHPSDRTNQTNRAVYRINPRMSGMEFRLEPRTDNRNNRTRTHISRPSRHSEDNSRARLSLGREEPKDGNAFSPGGPLGQSRVCPSPYRRRITFSSPIPSWGDVLEADSEEVPKAPLRRRRSCFFDDGPRSEIREGDLADIRRKYAIHPSVGIRSLPSLSVP</sequence>
<accession>A0ABQ7CF79</accession>
<organism evidence="2 3">
    <name type="scientific">Brassica cretica</name>
    <name type="common">Mustard</name>
    <dbReference type="NCBI Taxonomy" id="69181"/>
    <lineage>
        <taxon>Eukaryota</taxon>
        <taxon>Viridiplantae</taxon>
        <taxon>Streptophyta</taxon>
        <taxon>Embryophyta</taxon>
        <taxon>Tracheophyta</taxon>
        <taxon>Spermatophyta</taxon>
        <taxon>Magnoliopsida</taxon>
        <taxon>eudicotyledons</taxon>
        <taxon>Gunneridae</taxon>
        <taxon>Pentapetalae</taxon>
        <taxon>rosids</taxon>
        <taxon>malvids</taxon>
        <taxon>Brassicales</taxon>
        <taxon>Brassicaceae</taxon>
        <taxon>Brassiceae</taxon>
        <taxon>Brassica</taxon>
    </lineage>
</organism>